<organism evidence="1">
    <name type="scientific">Siphoviridae sp. ctrCN24</name>
    <dbReference type="NCBI Taxonomy" id="2827953"/>
    <lineage>
        <taxon>Viruses</taxon>
        <taxon>Duplodnaviria</taxon>
        <taxon>Heunggongvirae</taxon>
        <taxon>Uroviricota</taxon>
        <taxon>Caudoviricetes</taxon>
    </lineage>
</organism>
<reference evidence="1" key="1">
    <citation type="journal article" date="2021" name="Proc. Natl. Acad. Sci. U.S.A.">
        <title>A Catalog of Tens of Thousands of Viruses from Human Metagenomes Reveals Hidden Associations with Chronic Diseases.</title>
        <authorList>
            <person name="Tisza M.J."/>
            <person name="Buck C.B."/>
        </authorList>
    </citation>
    <scope>NUCLEOTIDE SEQUENCE</scope>
    <source>
        <strain evidence="1">CtrCN24</strain>
    </source>
</reference>
<sequence length="425" mass="46655">MALQYYTATPNNQYRDLMQAFIDDQWDNTSALSPANGGALLEQWDIGSEDFCPIEAWIDTTVDDVTSGARDARDFLKLIFKDIYHRVPRGLQYKFDGNTWLATSSNPFGGLPKAVNVRRCNNALRIIDPLNGAVVSMPCIVEYDAGSPMNQVGRYVITPNNHLTVMVQGSEETWRLLRLNTRYIIGARVFKLNAYQNALNNADEGIPSLLYLDLYLDELHDGDNIDTQIADNGKFDYSTFINSDDISVAAGAGAKLTATVVLNGEEVERNIKWSSSNTSVVTIDENGQYTAIGAVGDSAAITAQLSGNENVSATITVTIADIEKQSANIVINPLFEKIRQNDNISFNIAVEYAGVTRTDLEDVVVAIADADREFVAIDKIDDLKYLMVCKKIAKQPIEMTVSAKITGTDISAEKVFAVKTVGMFG</sequence>
<evidence type="ECO:0000313" key="1">
    <source>
        <dbReference type="EMBL" id="DAF51424.1"/>
    </source>
</evidence>
<dbReference type="InterPro" id="IPR008964">
    <property type="entry name" value="Invasin/intimin_cell_adhesion"/>
</dbReference>
<dbReference type="Gene3D" id="2.60.40.1080">
    <property type="match status" value="1"/>
</dbReference>
<protein>
    <submittedName>
        <fullName evidence="1">Ig-like domain protein</fullName>
    </submittedName>
</protein>
<accession>A0A8S5SKI0</accession>
<dbReference type="EMBL" id="BK032616">
    <property type="protein sequence ID" value="DAF51424.1"/>
    <property type="molecule type" value="Genomic_DNA"/>
</dbReference>
<dbReference type="SUPFAM" id="SSF49373">
    <property type="entry name" value="Invasin/intimin cell-adhesion fragments"/>
    <property type="match status" value="1"/>
</dbReference>
<name>A0A8S5SKI0_9CAUD</name>
<proteinExistence type="predicted"/>